<dbReference type="FunFam" id="3.40.50.720:FF:000084">
    <property type="entry name" value="Short-chain dehydrogenase reductase"/>
    <property type="match status" value="1"/>
</dbReference>
<dbReference type="PRINTS" id="PR00081">
    <property type="entry name" value="GDHRDH"/>
</dbReference>
<dbReference type="AlphaFoldDB" id="Q9EX74"/>
<comment type="similarity">
    <text evidence="1">Belongs to the short-chain dehydrogenases/reductases (SDR) family.</text>
</comment>
<dbReference type="Pfam" id="PF13561">
    <property type="entry name" value="adh_short_C2"/>
    <property type="match status" value="1"/>
</dbReference>
<dbReference type="InterPro" id="IPR020904">
    <property type="entry name" value="Sc_DH/Rdtase_CS"/>
</dbReference>
<proteinExistence type="inferred from homology"/>
<dbReference type="GO" id="GO:0016491">
    <property type="term" value="F:oxidoreductase activity"/>
    <property type="evidence" value="ECO:0007669"/>
    <property type="project" value="UniProtKB-KW"/>
</dbReference>
<dbReference type="PRINTS" id="PR00080">
    <property type="entry name" value="SDRFAMILY"/>
</dbReference>
<reference evidence="3" key="1">
    <citation type="journal article" date="2001" name="Appl. Environ. Microbiol.">
        <title>Genetic and biochemical characterization of a novel monoterpene epsilon-lactone hydrolase from Rhodococcus erythropolis DCL14.</title>
        <authorList>
            <person name="van der Vlugt-Bergmans C.J."/>
            <person name="van der Werf M.J."/>
        </authorList>
    </citation>
    <scope>NUCLEOTIDE SEQUENCE</scope>
    <source>
        <strain evidence="3">DCL14</strain>
    </source>
</reference>
<dbReference type="PANTHER" id="PTHR24321:SF8">
    <property type="entry name" value="ESTRADIOL 17-BETA-DEHYDROGENASE 8-RELATED"/>
    <property type="match status" value="1"/>
</dbReference>
<dbReference type="PANTHER" id="PTHR24321">
    <property type="entry name" value="DEHYDROGENASES, SHORT CHAIN"/>
    <property type="match status" value="1"/>
</dbReference>
<dbReference type="NCBIfam" id="NF005559">
    <property type="entry name" value="PRK07231.1"/>
    <property type="match status" value="1"/>
</dbReference>
<evidence type="ECO:0000256" key="1">
    <source>
        <dbReference type="ARBA" id="ARBA00006484"/>
    </source>
</evidence>
<dbReference type="Gene3D" id="3.40.50.720">
    <property type="entry name" value="NAD(P)-binding Rossmann-like Domain"/>
    <property type="match status" value="1"/>
</dbReference>
<dbReference type="InterPro" id="IPR036291">
    <property type="entry name" value="NAD(P)-bd_dom_sf"/>
</dbReference>
<evidence type="ECO:0000256" key="2">
    <source>
        <dbReference type="ARBA" id="ARBA00023002"/>
    </source>
</evidence>
<dbReference type="EMBL" id="AJ292535">
    <property type="protein sequence ID" value="CAC17805.1"/>
    <property type="molecule type" value="Genomic_DNA"/>
</dbReference>
<gene>
    <name evidence="3" type="primary">mlhA</name>
</gene>
<accession>Q9EX74</accession>
<organism evidence="3">
    <name type="scientific">Rhodococcus erythropolis</name>
    <name type="common">Arthrobacter picolinophilus</name>
    <dbReference type="NCBI Taxonomy" id="1833"/>
    <lineage>
        <taxon>Bacteria</taxon>
        <taxon>Bacillati</taxon>
        <taxon>Actinomycetota</taxon>
        <taxon>Actinomycetes</taxon>
        <taxon>Mycobacteriales</taxon>
        <taxon>Nocardiaceae</taxon>
        <taxon>Rhodococcus</taxon>
        <taxon>Rhodococcus erythropolis group</taxon>
    </lineage>
</organism>
<dbReference type="CDD" id="cd05233">
    <property type="entry name" value="SDR_c"/>
    <property type="match status" value="1"/>
</dbReference>
<name>Q9EX74_RHOER</name>
<dbReference type="SUPFAM" id="SSF51735">
    <property type="entry name" value="NAD(P)-binding Rossmann-fold domains"/>
    <property type="match status" value="1"/>
</dbReference>
<dbReference type="InterPro" id="IPR002347">
    <property type="entry name" value="SDR_fam"/>
</dbReference>
<evidence type="ECO:0000313" key="3">
    <source>
        <dbReference type="EMBL" id="CAC17805.1"/>
    </source>
</evidence>
<sequence>MSYALEGKVAVVTGGGSGIGAACVRQLCALGASVVVADIVFDNATLVAKEFGDRAVAVEVDVARVEDAERMVETAVAHFGGLDIAVNNAGVGVPVKASVGDTGFEEWRRVLDVNLDGAFFCMRAELRRMRKGGSVVNLASVMGAVAAEGSSSYVASKHALVGLTKTAALDYATAGIRVNAVGAGFVDTPLMAGRDPEWLAAVAASHPLGRLAQPDEIASVVAFLASSAASFVTGAFIPVDGGYLAR</sequence>
<dbReference type="PROSITE" id="PS00061">
    <property type="entry name" value="ADH_SHORT"/>
    <property type="match status" value="1"/>
</dbReference>
<keyword evidence="2" id="KW-0560">Oxidoreductase</keyword>
<protein>
    <submittedName>
        <fullName evidence="3">SDR-like enzyme</fullName>
    </submittedName>
</protein>